<dbReference type="InterPro" id="IPR003646">
    <property type="entry name" value="SH3-like_bac-type"/>
</dbReference>
<proteinExistence type="predicted"/>
<dbReference type="AlphaFoldDB" id="A0A1G2LPA4"/>
<dbReference type="EMBL" id="MHQY01000027">
    <property type="protein sequence ID" value="OHA13460.1"/>
    <property type="molecule type" value="Genomic_DNA"/>
</dbReference>
<accession>A0A1G2LPA4</accession>
<protein>
    <recommendedName>
        <fullName evidence="5">SH3b domain-containing protein</fullName>
    </recommendedName>
</protein>
<dbReference type="InterPro" id="IPR011635">
    <property type="entry name" value="CARDB"/>
</dbReference>
<organism evidence="3 4">
    <name type="scientific">Candidatus Sungbacteria bacterium RIFCSPLOWO2_12_FULL_41_11</name>
    <dbReference type="NCBI Taxonomy" id="1802286"/>
    <lineage>
        <taxon>Bacteria</taxon>
        <taxon>Candidatus Sungiibacteriota</taxon>
    </lineage>
</organism>
<feature type="domain" description="CARDB" evidence="1">
    <location>
        <begin position="32"/>
        <end position="149"/>
    </location>
</feature>
<dbReference type="InterPro" id="IPR013783">
    <property type="entry name" value="Ig-like_fold"/>
</dbReference>
<dbReference type="Pfam" id="PF08239">
    <property type="entry name" value="SH3_3"/>
    <property type="match status" value="1"/>
</dbReference>
<gene>
    <name evidence="3" type="ORF">A3G49_05920</name>
</gene>
<comment type="caution">
    <text evidence="3">The sequence shown here is derived from an EMBL/GenBank/DDBJ whole genome shotgun (WGS) entry which is preliminary data.</text>
</comment>
<sequence>MNRFAIILLIGLTALVAYYGFFPVTHSQTDMPDLVAELLSITPDPPVIGQPVVISISVRNLSTISSGPFKITLNLFFADGTEGSTCTWTISNLPAGQVFQTSTDKSEGECTQGNGGISSYTGSQFSIGLWADAPNDVTESNENNNTLSKTFGAGSTIPEAVPGAPTDLAADSLWITPDPAVKGQPVTIGFRIKNIGTASSSGPFSIDLTKTAMDNFSACRWQVPNLFPGQAFETNTDSPDVSCYQGEAGISSAQSPGFSLNLSADYYNAVPEPNELNNNLFKFVPVGSAATSTALPPPPPPALPSPFSLSLSVALTVNGKKTVDATPQDILKVSWGSSGFTSRDAICDFTNYPTGTIMATSTFGNQSIQYSSATPPETFNLGIICYNGKKTDVPLPPSASDFVTINISELIPSAKFSFGDRVETTADLNVRQTPSTSGTNLGTEPVGSTGVVIDGTPVYANGYWWWKVQYDSGRTGWSVENFLELSAAPPSPPPAPKIQVIGTGCYKGGGYNSQICLSYSFGPTFRADVSWNAFFTGTRYVNYLQIRDSQGRFVAGSGNVCNKEGPVSFSYDLPVNNNYRYEIWFADCIDSDACTGCGNDAAFSVGGPFGVFVLMTSPEYNSDIKINEGDGPILTDEQAFLKAKWGSEGFTSSDAFCTFHNYPFGSDELKKYDSTSTPSLAGVEKFQFSSSLRNSSDPNTVPLHLICFNGARTFSDSSTPPSGAFDTVVIKLLEPSEKFKIGDMVQTIANVNVRPSPEMSGDTPPYNILGSQTTGALGTVQFGPSYADGHWWWYVSFTNAPSGWVAEDYLVLAFEAPPTIPSAWPFGPELPTSGKATTTPIWYKTSTASYQLICQDSEGRTATSTKTISVE</sequence>
<reference evidence="3 4" key="1">
    <citation type="journal article" date="2016" name="Nat. Commun.">
        <title>Thousands of microbial genomes shed light on interconnected biogeochemical processes in an aquifer system.</title>
        <authorList>
            <person name="Anantharaman K."/>
            <person name="Brown C.T."/>
            <person name="Hug L.A."/>
            <person name="Sharon I."/>
            <person name="Castelle C.J."/>
            <person name="Probst A.J."/>
            <person name="Thomas B.C."/>
            <person name="Singh A."/>
            <person name="Wilkins M.J."/>
            <person name="Karaoz U."/>
            <person name="Brodie E.L."/>
            <person name="Williams K.H."/>
            <person name="Hubbard S.S."/>
            <person name="Banfield J.F."/>
        </authorList>
    </citation>
    <scope>NUCLEOTIDE SEQUENCE [LARGE SCALE GENOMIC DNA]</scope>
</reference>
<dbReference type="Pfam" id="PF07705">
    <property type="entry name" value="CARDB"/>
    <property type="match status" value="1"/>
</dbReference>
<name>A0A1G2LPA4_9BACT</name>
<evidence type="ECO:0000313" key="4">
    <source>
        <dbReference type="Proteomes" id="UP000177171"/>
    </source>
</evidence>
<evidence type="ECO:0000259" key="2">
    <source>
        <dbReference type="Pfam" id="PF08239"/>
    </source>
</evidence>
<evidence type="ECO:0008006" key="5">
    <source>
        <dbReference type="Google" id="ProtNLM"/>
    </source>
</evidence>
<evidence type="ECO:0000259" key="1">
    <source>
        <dbReference type="Pfam" id="PF07705"/>
    </source>
</evidence>
<evidence type="ECO:0000313" key="3">
    <source>
        <dbReference type="EMBL" id="OHA13460.1"/>
    </source>
</evidence>
<dbReference type="Proteomes" id="UP000177171">
    <property type="component" value="Unassembled WGS sequence"/>
</dbReference>
<dbReference type="Gene3D" id="2.30.30.40">
    <property type="entry name" value="SH3 Domains"/>
    <property type="match status" value="1"/>
</dbReference>
<feature type="domain" description="SH3b" evidence="2">
    <location>
        <begin position="427"/>
        <end position="478"/>
    </location>
</feature>
<dbReference type="Gene3D" id="2.60.40.10">
    <property type="entry name" value="Immunoglobulins"/>
    <property type="match status" value="2"/>
</dbReference>